<proteinExistence type="predicted"/>
<organism evidence="1 2">
    <name type="scientific">Burkholderia ubonensis</name>
    <dbReference type="NCBI Taxonomy" id="101571"/>
    <lineage>
        <taxon>Bacteria</taxon>
        <taxon>Pseudomonadati</taxon>
        <taxon>Pseudomonadota</taxon>
        <taxon>Betaproteobacteria</taxon>
        <taxon>Burkholderiales</taxon>
        <taxon>Burkholderiaceae</taxon>
        <taxon>Burkholderia</taxon>
        <taxon>Burkholderia cepacia complex</taxon>
    </lineage>
</organism>
<gene>
    <name evidence="1" type="ORF">WI38_19135</name>
</gene>
<protein>
    <submittedName>
        <fullName evidence="1">Uncharacterized protein</fullName>
    </submittedName>
</protein>
<evidence type="ECO:0000313" key="1">
    <source>
        <dbReference type="EMBL" id="KUZ88882.1"/>
    </source>
</evidence>
<evidence type="ECO:0000313" key="2">
    <source>
        <dbReference type="Proteomes" id="UP000065521"/>
    </source>
</evidence>
<dbReference type="AlphaFoldDB" id="A0A102L582"/>
<comment type="caution">
    <text evidence="1">The sequence shown here is derived from an EMBL/GenBank/DDBJ whole genome shotgun (WGS) entry which is preliminary data.</text>
</comment>
<name>A0A102L582_9BURK</name>
<dbReference type="Proteomes" id="UP000065521">
    <property type="component" value="Unassembled WGS sequence"/>
</dbReference>
<sequence length="146" mass="16190">MTQPDLTLWQAIDTLAQQIPFSTAKIAHVLETQFHESDIGGNDVFQFFKSAPIPLSDGVVIETVDLRIKRHGAHPGFMVLWLSGSCVGLDTVREHYGNVKITDTPRGHSLDEVTSHTTALQWGELSFSFKERNPKCLSSVAFAPKK</sequence>
<dbReference type="EMBL" id="LOTN01000036">
    <property type="protein sequence ID" value="KUZ88882.1"/>
    <property type="molecule type" value="Genomic_DNA"/>
</dbReference>
<reference evidence="1 2" key="1">
    <citation type="submission" date="2015-11" db="EMBL/GenBank/DDBJ databases">
        <title>Expanding the genomic diversity of Burkholderia species for the development of highly accurate diagnostics.</title>
        <authorList>
            <person name="Sahl J."/>
            <person name="Keim P."/>
            <person name="Wagner D."/>
        </authorList>
    </citation>
    <scope>NUCLEOTIDE SEQUENCE [LARGE SCALE GENOMIC DNA]</scope>
    <source>
        <strain evidence="1 2">RF32-BP4</strain>
    </source>
</reference>
<accession>A0A102L582</accession>